<accession>A0ABN6SM16</accession>
<keyword evidence="1" id="KW-0472">Membrane</keyword>
<keyword evidence="1" id="KW-1133">Transmembrane helix</keyword>
<reference evidence="2 3" key="1">
    <citation type="journal article" date="2023" name="Microbiol. Spectr.">
        <title>Symbiosis of Carpenter Bees with Uncharacterized Lactic Acid Bacteria Showing NAD Auxotrophy.</title>
        <authorList>
            <person name="Kawasaki S."/>
            <person name="Ozawa K."/>
            <person name="Mori T."/>
            <person name="Yamamoto A."/>
            <person name="Ito M."/>
            <person name="Ohkuma M."/>
            <person name="Sakamoto M."/>
            <person name="Matsutani M."/>
        </authorList>
    </citation>
    <scope>NUCLEOTIDE SEQUENCE [LARGE SCALE GENOMIC DNA]</scope>
    <source>
        <strain evidence="2 3">Kim32-2</strain>
    </source>
</reference>
<evidence type="ECO:0000256" key="1">
    <source>
        <dbReference type="SAM" id="Phobius"/>
    </source>
</evidence>
<dbReference type="RefSeq" id="WP_317637688.1">
    <property type="nucleotide sequence ID" value="NZ_AP026803.1"/>
</dbReference>
<protein>
    <submittedName>
        <fullName evidence="2">Uncharacterized protein</fullName>
    </submittedName>
</protein>
<evidence type="ECO:0000313" key="3">
    <source>
        <dbReference type="Proteomes" id="UP001321741"/>
    </source>
</evidence>
<sequence length="64" mass="7561">MLYLLYTLIGLVIILLTNLVVTVLLTLNDLRSHQWEDNGHFINVFKKYFGKNNNIPLHFADWML</sequence>
<dbReference type="Proteomes" id="UP001321741">
    <property type="component" value="Chromosome"/>
</dbReference>
<keyword evidence="3" id="KW-1185">Reference proteome</keyword>
<organism evidence="2 3">
    <name type="scientific">Lactobacillus xylocopicola</name>
    <dbReference type="NCBI Taxonomy" id="2976676"/>
    <lineage>
        <taxon>Bacteria</taxon>
        <taxon>Bacillati</taxon>
        <taxon>Bacillota</taxon>
        <taxon>Bacilli</taxon>
        <taxon>Lactobacillales</taxon>
        <taxon>Lactobacillaceae</taxon>
        <taxon>Lactobacillus</taxon>
    </lineage>
</organism>
<feature type="transmembrane region" description="Helical" evidence="1">
    <location>
        <begin position="6"/>
        <end position="27"/>
    </location>
</feature>
<proteinExistence type="predicted"/>
<gene>
    <name evidence="2" type="ORF">KIM322_02280</name>
</gene>
<evidence type="ECO:0000313" key="2">
    <source>
        <dbReference type="EMBL" id="BDR59967.1"/>
    </source>
</evidence>
<dbReference type="EMBL" id="AP026803">
    <property type="protein sequence ID" value="BDR59967.1"/>
    <property type="molecule type" value="Genomic_DNA"/>
</dbReference>
<keyword evidence="1" id="KW-0812">Transmembrane</keyword>
<name>A0ABN6SM16_9LACO</name>